<accession>A0A0P7ZIS7</accession>
<dbReference type="Gene3D" id="3.40.50.300">
    <property type="entry name" value="P-loop containing nucleotide triphosphate hydrolases"/>
    <property type="match status" value="1"/>
</dbReference>
<name>A0A0P7ZIS7_9EURY</name>
<dbReference type="GO" id="GO:0006355">
    <property type="term" value="P:regulation of DNA-templated transcription"/>
    <property type="evidence" value="ECO:0007669"/>
    <property type="project" value="InterPro"/>
</dbReference>
<organism evidence="4 5">
    <name type="scientific">Candidatus Methanoperedens nitratireducens</name>
    <dbReference type="NCBI Taxonomy" id="1392998"/>
    <lineage>
        <taxon>Archaea</taxon>
        <taxon>Methanobacteriati</taxon>
        <taxon>Methanobacteriota</taxon>
        <taxon>Stenosarchaea group</taxon>
        <taxon>Methanomicrobia</taxon>
        <taxon>Methanosarcinales</taxon>
        <taxon>ANME-2 cluster</taxon>
        <taxon>Candidatus Methanoperedentaceae</taxon>
        <taxon>Candidatus Methanoperedens</taxon>
    </lineage>
</organism>
<dbReference type="InterPro" id="IPR005471">
    <property type="entry name" value="Tscrpt_reg_IclR_N"/>
</dbReference>
<evidence type="ECO:0000259" key="3">
    <source>
        <dbReference type="Pfam" id="PF09339"/>
    </source>
</evidence>
<gene>
    <name evidence="4" type="ORF">MPEBLZ_00438</name>
</gene>
<dbReference type="InterPro" id="IPR004256">
    <property type="entry name" value="DUF234"/>
</dbReference>
<dbReference type="Proteomes" id="UP000050360">
    <property type="component" value="Unassembled WGS sequence"/>
</dbReference>
<evidence type="ECO:0000259" key="1">
    <source>
        <dbReference type="Pfam" id="PF01637"/>
    </source>
</evidence>
<dbReference type="SUPFAM" id="SSF52980">
    <property type="entry name" value="Restriction endonuclease-like"/>
    <property type="match status" value="1"/>
</dbReference>
<reference evidence="4 5" key="1">
    <citation type="submission" date="2015-09" db="EMBL/GenBank/DDBJ databases">
        <title>A metagenomics-based metabolic model of nitrate-dependent anaerobic oxidation of methane by Methanoperedens-like archaea.</title>
        <authorList>
            <person name="Arshad A."/>
            <person name="Speth D.R."/>
            <person name="De Graaf R.M."/>
            <person name="Op Den Camp H.J."/>
            <person name="Jetten M.S."/>
            <person name="Welte C.U."/>
        </authorList>
    </citation>
    <scope>NUCLEOTIDE SEQUENCE [LARGE SCALE GENOMIC DNA]</scope>
</reference>
<dbReference type="PATRIC" id="fig|1719120.3.peg.475"/>
<dbReference type="InterPro" id="IPR036390">
    <property type="entry name" value="WH_DNA-bd_sf"/>
</dbReference>
<dbReference type="EMBL" id="LKCM01000036">
    <property type="protein sequence ID" value="KPQ44967.1"/>
    <property type="molecule type" value="Genomic_DNA"/>
</dbReference>
<dbReference type="InterPro" id="IPR011335">
    <property type="entry name" value="Restrct_endonuc-II-like"/>
</dbReference>
<evidence type="ECO:0000313" key="5">
    <source>
        <dbReference type="Proteomes" id="UP000050360"/>
    </source>
</evidence>
<feature type="domain" description="DUF234" evidence="2">
    <location>
        <begin position="309"/>
        <end position="403"/>
    </location>
</feature>
<comment type="caution">
    <text evidence="4">The sequence shown here is derived from an EMBL/GenBank/DDBJ whole genome shotgun (WGS) entry which is preliminary data.</text>
</comment>
<dbReference type="GO" id="GO:0003677">
    <property type="term" value="F:DNA binding"/>
    <property type="evidence" value="ECO:0007669"/>
    <property type="project" value="InterPro"/>
</dbReference>
<dbReference type="Pfam" id="PF01637">
    <property type="entry name" value="ATPase_2"/>
    <property type="match status" value="1"/>
</dbReference>
<dbReference type="Pfam" id="PF09339">
    <property type="entry name" value="HTH_IclR"/>
    <property type="match status" value="1"/>
</dbReference>
<feature type="domain" description="ATPase" evidence="1">
    <location>
        <begin position="2"/>
        <end position="201"/>
    </location>
</feature>
<dbReference type="Pfam" id="PF03008">
    <property type="entry name" value="DUF234"/>
    <property type="match status" value="1"/>
</dbReference>
<dbReference type="PANTHER" id="PTHR34704">
    <property type="entry name" value="ATPASE"/>
    <property type="match status" value="1"/>
</dbReference>
<proteinExistence type="predicted"/>
<dbReference type="GO" id="GO:0005524">
    <property type="term" value="F:ATP binding"/>
    <property type="evidence" value="ECO:0007669"/>
    <property type="project" value="InterPro"/>
</dbReference>
<dbReference type="PANTHER" id="PTHR34704:SF1">
    <property type="entry name" value="ATPASE"/>
    <property type="match status" value="1"/>
</dbReference>
<dbReference type="InterPro" id="IPR011579">
    <property type="entry name" value="ATPase_dom"/>
</dbReference>
<dbReference type="SUPFAM" id="SSF46785">
    <property type="entry name" value="Winged helix' DNA-binding domain"/>
    <property type="match status" value="1"/>
</dbReference>
<evidence type="ECO:0000313" key="4">
    <source>
        <dbReference type="EMBL" id="KPQ44967.1"/>
    </source>
</evidence>
<dbReference type="AlphaFoldDB" id="A0A0P7ZIS7"/>
<feature type="domain" description="HTH iclR-type" evidence="3">
    <location>
        <begin position="242"/>
        <end position="284"/>
    </location>
</feature>
<dbReference type="InterPro" id="IPR027417">
    <property type="entry name" value="P-loop_NTPase"/>
</dbReference>
<sequence>MFIGRETELKLLEERINSNKAEFMLIFGRRRIGKTELVKKIITLHGGIILMGREESKKLQLEHFSRLLAEHYDDDFLKKQSFTNWDAFFEYVYEKSKLSRTIIALDEFPYLIKEEKALPSILQDYWDNKLKNTHIFLFIMGSSISMMERLMGYKSPIYGRRTGQLKLQPFQFKDVAKFIKNTQRAVELYCVFGGTPAYITDVDQSKNIVDNIKEKFLRMDSYIYQDVRFVLMEELNEPRYYFSILEAIAAGNASLGEIINYTGLERSLVGKYLSVLMELDLVRREISITAIKKTKNGIYSLKDNIFTFWFRFIFPYEDLISLGRSEEVLSKISRDLNAYIGKAFEEIAKEFLWETSKGNFSKMGRWWHKGEEIDIVALNDEGEDIFFFECKWSKLNERDALKILTDLKQKAALVQWHDSMRKEHYGIIAKEIAGKEKLREKGYQAFDLSDLNETFSS</sequence>
<protein>
    <submittedName>
        <fullName evidence="4">Archaeal ATPase</fullName>
    </submittedName>
</protein>
<dbReference type="SUPFAM" id="SSF52540">
    <property type="entry name" value="P-loop containing nucleoside triphosphate hydrolases"/>
    <property type="match status" value="1"/>
</dbReference>
<evidence type="ECO:0000259" key="2">
    <source>
        <dbReference type="Pfam" id="PF03008"/>
    </source>
</evidence>